<comment type="catalytic activity">
    <reaction evidence="5">
        <text>alpha-D-glucose 1-phosphate + UTP + H(+) = UDP-alpha-D-glucose + diphosphate</text>
        <dbReference type="Rhea" id="RHEA:19889"/>
        <dbReference type="ChEBI" id="CHEBI:15378"/>
        <dbReference type="ChEBI" id="CHEBI:33019"/>
        <dbReference type="ChEBI" id="CHEBI:46398"/>
        <dbReference type="ChEBI" id="CHEBI:58601"/>
        <dbReference type="ChEBI" id="CHEBI:58885"/>
        <dbReference type="EC" id="2.7.7.9"/>
    </reaction>
</comment>
<protein>
    <recommendedName>
        <fullName evidence="2">UTP--glucose-1-phosphate uridylyltransferase</fullName>
        <ecNumber evidence="2">2.7.7.9</ecNumber>
    </recommendedName>
</protein>
<dbReference type="InterPro" id="IPR029044">
    <property type="entry name" value="Nucleotide-diphossugar_trans"/>
</dbReference>
<evidence type="ECO:0000256" key="3">
    <source>
        <dbReference type="ARBA" id="ARBA00022679"/>
    </source>
</evidence>
<dbReference type="PANTHER" id="PTHR43197:SF1">
    <property type="entry name" value="UTP--GLUCOSE-1-PHOSPHATE URIDYLYLTRANSFERASE"/>
    <property type="match status" value="1"/>
</dbReference>
<dbReference type="GO" id="GO:0003983">
    <property type="term" value="F:UTP:glucose-1-phosphate uridylyltransferase activity"/>
    <property type="evidence" value="ECO:0007669"/>
    <property type="project" value="UniProtKB-EC"/>
</dbReference>
<dbReference type="GO" id="GO:0006011">
    <property type="term" value="P:UDP-alpha-D-glucose metabolic process"/>
    <property type="evidence" value="ECO:0007669"/>
    <property type="project" value="InterPro"/>
</dbReference>
<gene>
    <name evidence="7" type="ORF">A3F83_00860</name>
</gene>
<accession>A0A1F5YX06</accession>
<evidence type="ECO:0000256" key="1">
    <source>
        <dbReference type="ARBA" id="ARBA00006890"/>
    </source>
</evidence>
<sequence>MEIKKAVIPVAGHGTRLLPATKSQPKEMLPVGRKPVVQYVVEEIEAAGLKQILFVTGSKKRSIEDHFDKDMELLKQLRQSGKASIIEEMKYQEINVSFYYVRQSEQKGLADAVNLARDLVENESFVCALGDSIISSPKSGPSLLKRMMEVHRKHKAACTVAIERIPREEVYRYGVVKIGEELGNGVFKIEQLVEKPNIEDAPSDLTIAARYVFSPEIFQAIDMTLPDKGGELQLTDSIGLLLKKGAPVYAVMLKDKERRYDIGNYESYFKAFVDFALQDEKYGHILRHYLSRKL</sequence>
<evidence type="ECO:0000256" key="4">
    <source>
        <dbReference type="ARBA" id="ARBA00022695"/>
    </source>
</evidence>
<dbReference type="InterPro" id="IPR005771">
    <property type="entry name" value="GalU_uridylyltTrfase_bac/arc"/>
</dbReference>
<dbReference type="InterPro" id="IPR005835">
    <property type="entry name" value="NTP_transferase_dom"/>
</dbReference>
<evidence type="ECO:0000313" key="8">
    <source>
        <dbReference type="Proteomes" id="UP000179129"/>
    </source>
</evidence>
<proteinExistence type="inferred from homology"/>
<name>A0A1F5YX06_9BACT</name>
<dbReference type="AlphaFoldDB" id="A0A1F5YX06"/>
<dbReference type="EC" id="2.7.7.9" evidence="2"/>
<reference evidence="7 8" key="1">
    <citation type="journal article" date="2016" name="Nat. Commun.">
        <title>Thousands of microbial genomes shed light on interconnected biogeochemical processes in an aquifer system.</title>
        <authorList>
            <person name="Anantharaman K."/>
            <person name="Brown C.T."/>
            <person name="Hug L.A."/>
            <person name="Sharon I."/>
            <person name="Castelle C.J."/>
            <person name="Probst A.J."/>
            <person name="Thomas B.C."/>
            <person name="Singh A."/>
            <person name="Wilkins M.J."/>
            <person name="Karaoz U."/>
            <person name="Brodie E.L."/>
            <person name="Williams K.H."/>
            <person name="Hubbard S.S."/>
            <person name="Banfield J.F."/>
        </authorList>
    </citation>
    <scope>NUCLEOTIDE SEQUENCE [LARGE SCALE GENOMIC DNA]</scope>
</reference>
<dbReference type="Proteomes" id="UP000179129">
    <property type="component" value="Unassembled WGS sequence"/>
</dbReference>
<evidence type="ECO:0000256" key="2">
    <source>
        <dbReference type="ARBA" id="ARBA00012415"/>
    </source>
</evidence>
<evidence type="ECO:0000259" key="6">
    <source>
        <dbReference type="Pfam" id="PF00483"/>
    </source>
</evidence>
<keyword evidence="4" id="KW-0548">Nucleotidyltransferase</keyword>
<evidence type="ECO:0000313" key="7">
    <source>
        <dbReference type="EMBL" id="OGG04656.1"/>
    </source>
</evidence>
<keyword evidence="3" id="KW-0808">Transferase</keyword>
<comment type="caution">
    <text evidence="7">The sequence shown here is derived from an EMBL/GenBank/DDBJ whole genome shotgun (WGS) entry which is preliminary data.</text>
</comment>
<evidence type="ECO:0000256" key="5">
    <source>
        <dbReference type="ARBA" id="ARBA00048128"/>
    </source>
</evidence>
<dbReference type="Gene3D" id="3.90.550.10">
    <property type="entry name" value="Spore Coat Polysaccharide Biosynthesis Protein SpsA, Chain A"/>
    <property type="match status" value="1"/>
</dbReference>
<feature type="domain" description="Nucleotidyl transferase" evidence="6">
    <location>
        <begin position="5"/>
        <end position="274"/>
    </location>
</feature>
<dbReference type="PANTHER" id="PTHR43197">
    <property type="entry name" value="UTP--GLUCOSE-1-PHOSPHATE URIDYLYLTRANSFERASE"/>
    <property type="match status" value="1"/>
</dbReference>
<dbReference type="CDD" id="cd02541">
    <property type="entry name" value="UGPase_prokaryotic"/>
    <property type="match status" value="1"/>
</dbReference>
<dbReference type="SUPFAM" id="SSF53448">
    <property type="entry name" value="Nucleotide-diphospho-sugar transferases"/>
    <property type="match status" value="1"/>
</dbReference>
<dbReference type="Pfam" id="PF00483">
    <property type="entry name" value="NTP_transferase"/>
    <property type="match status" value="1"/>
</dbReference>
<dbReference type="EMBL" id="MFIX01000106">
    <property type="protein sequence ID" value="OGG04656.1"/>
    <property type="molecule type" value="Genomic_DNA"/>
</dbReference>
<dbReference type="STRING" id="1817867.A3F83_00860"/>
<organism evidence="7 8">
    <name type="scientific">Candidatus Glassbacteria bacterium RIFCSPLOWO2_12_FULL_58_11</name>
    <dbReference type="NCBI Taxonomy" id="1817867"/>
    <lineage>
        <taxon>Bacteria</taxon>
        <taxon>Candidatus Glassiibacteriota</taxon>
    </lineage>
</organism>
<comment type="similarity">
    <text evidence="1">Belongs to the UDPGP type 2 family.</text>
</comment>